<protein>
    <submittedName>
        <fullName evidence="1">Uncharacterized protein</fullName>
    </submittedName>
</protein>
<dbReference type="AlphaFoldDB" id="A0A6A4T523"/>
<name>A0A6A4T523_SCOMX</name>
<accession>A0A6A4T523</accession>
<evidence type="ECO:0000313" key="2">
    <source>
        <dbReference type="Proteomes" id="UP000438429"/>
    </source>
</evidence>
<organism evidence="1 2">
    <name type="scientific">Scophthalmus maximus</name>
    <name type="common">Turbot</name>
    <name type="synonym">Psetta maxima</name>
    <dbReference type="NCBI Taxonomy" id="52904"/>
    <lineage>
        <taxon>Eukaryota</taxon>
        <taxon>Metazoa</taxon>
        <taxon>Chordata</taxon>
        <taxon>Craniata</taxon>
        <taxon>Vertebrata</taxon>
        <taxon>Euteleostomi</taxon>
        <taxon>Actinopterygii</taxon>
        <taxon>Neopterygii</taxon>
        <taxon>Teleostei</taxon>
        <taxon>Neoteleostei</taxon>
        <taxon>Acanthomorphata</taxon>
        <taxon>Carangaria</taxon>
        <taxon>Pleuronectiformes</taxon>
        <taxon>Pleuronectoidei</taxon>
        <taxon>Scophthalmidae</taxon>
        <taxon>Scophthalmus</taxon>
    </lineage>
</organism>
<evidence type="ECO:0000313" key="1">
    <source>
        <dbReference type="EMBL" id="KAF0040019.1"/>
    </source>
</evidence>
<comment type="caution">
    <text evidence="1">The sequence shown here is derived from an EMBL/GenBank/DDBJ whole genome shotgun (WGS) entry which is preliminary data.</text>
</comment>
<proteinExistence type="predicted"/>
<dbReference type="Proteomes" id="UP000438429">
    <property type="component" value="Unassembled WGS sequence"/>
</dbReference>
<dbReference type="EMBL" id="VEVO01000007">
    <property type="protein sequence ID" value="KAF0040019.1"/>
    <property type="molecule type" value="Genomic_DNA"/>
</dbReference>
<reference evidence="1 2" key="1">
    <citation type="submission" date="2019-06" db="EMBL/GenBank/DDBJ databases">
        <title>Draft genomes of female and male turbot (Scophthalmus maximus).</title>
        <authorList>
            <person name="Xu H."/>
            <person name="Xu X.-W."/>
            <person name="Shao C."/>
            <person name="Chen S."/>
        </authorList>
    </citation>
    <scope>NUCLEOTIDE SEQUENCE [LARGE SCALE GENOMIC DNA]</scope>
    <source>
        <strain evidence="1">Ysfricsl-2016a</strain>
        <tissue evidence="1">Blood</tissue>
    </source>
</reference>
<sequence>MSTLWPFCSLPHVIRSSFSSLQRNKLCFHEKVPAGLGSPEAHRLVTESLAPERKQSDASYFKNDLTWHIVVKADMKICGNRSYVK</sequence>
<gene>
    <name evidence="1" type="ORF">F2P81_008254</name>
</gene>